<dbReference type="EMBL" id="CAEMXZ010000142">
    <property type="protein sequence ID" value="CAB4324404.1"/>
    <property type="molecule type" value="Genomic_DNA"/>
</dbReference>
<organism evidence="1">
    <name type="scientific">freshwater metagenome</name>
    <dbReference type="NCBI Taxonomy" id="449393"/>
    <lineage>
        <taxon>unclassified sequences</taxon>
        <taxon>metagenomes</taxon>
        <taxon>ecological metagenomes</taxon>
    </lineage>
</organism>
<dbReference type="InterPro" id="IPR036249">
    <property type="entry name" value="Thioredoxin-like_sf"/>
</dbReference>
<reference evidence="1" key="1">
    <citation type="submission" date="2020-05" db="EMBL/GenBank/DDBJ databases">
        <authorList>
            <person name="Chiriac C."/>
            <person name="Salcher M."/>
            <person name="Ghai R."/>
            <person name="Kavagutti S V."/>
        </authorList>
    </citation>
    <scope>NUCLEOTIDE SEQUENCE</scope>
</reference>
<evidence type="ECO:0000313" key="1">
    <source>
        <dbReference type="EMBL" id="CAB4324404.1"/>
    </source>
</evidence>
<evidence type="ECO:0000313" key="2">
    <source>
        <dbReference type="EMBL" id="CAB4954302.1"/>
    </source>
</evidence>
<accession>A0A6J5YDW8</accession>
<name>A0A6J5YDW8_9ZZZZ</name>
<gene>
    <name evidence="1" type="ORF">UFOPK1392_02173</name>
    <name evidence="2" type="ORF">UFOPK3733_02061</name>
</gene>
<dbReference type="EMBL" id="CAFBNC010000151">
    <property type="protein sequence ID" value="CAB4954302.1"/>
    <property type="molecule type" value="Genomic_DNA"/>
</dbReference>
<sequence length="176" mass="19327">MCASPNLAALPSSFVTTDVPAELELTPLSGRSRTIAEWTTNFHLALVVIDPFTLESSWILDTADRILTRYAEADVRIAFLVSATIDEAKQFLGPLAERFLVFADPDRSAVKAFALESLPAFVHINQHHQVEASAEGWNPEQWRAVAANLSDRMDWTVPIIPENRDPSPFAGSPALG</sequence>
<dbReference type="SUPFAM" id="SSF52833">
    <property type="entry name" value="Thioredoxin-like"/>
    <property type="match status" value="1"/>
</dbReference>
<proteinExistence type="predicted"/>
<dbReference type="AlphaFoldDB" id="A0A6J5YDW8"/>
<protein>
    <submittedName>
        <fullName evidence="1">Unannotated protein</fullName>
    </submittedName>
</protein>